<dbReference type="Proteomes" id="UP000008461">
    <property type="component" value="Chromosome"/>
</dbReference>
<name>F4L612_HALH1</name>
<dbReference type="HOGENOM" id="CLU_1560794_0_0_10"/>
<evidence type="ECO:0000313" key="1">
    <source>
        <dbReference type="EMBL" id="AEE53072.1"/>
    </source>
</evidence>
<gene>
    <name evidence="1" type="ordered locus">Halhy_5246</name>
</gene>
<evidence type="ECO:0000313" key="2">
    <source>
        <dbReference type="Proteomes" id="UP000008461"/>
    </source>
</evidence>
<reference evidence="1 2" key="1">
    <citation type="journal article" date="2011" name="Stand. Genomic Sci.">
        <title>Complete genome sequence of Haliscomenobacter hydrossis type strain (O).</title>
        <authorList>
            <consortium name="US DOE Joint Genome Institute (JGI-PGF)"/>
            <person name="Daligault H."/>
            <person name="Lapidus A."/>
            <person name="Zeytun A."/>
            <person name="Nolan M."/>
            <person name="Lucas S."/>
            <person name="Del Rio T.G."/>
            <person name="Tice H."/>
            <person name="Cheng J.F."/>
            <person name="Tapia R."/>
            <person name="Han C."/>
            <person name="Goodwin L."/>
            <person name="Pitluck S."/>
            <person name="Liolios K."/>
            <person name="Pagani I."/>
            <person name="Ivanova N."/>
            <person name="Huntemann M."/>
            <person name="Mavromatis K."/>
            <person name="Mikhailova N."/>
            <person name="Pati A."/>
            <person name="Chen A."/>
            <person name="Palaniappan K."/>
            <person name="Land M."/>
            <person name="Hauser L."/>
            <person name="Brambilla E.M."/>
            <person name="Rohde M."/>
            <person name="Verbarg S."/>
            <person name="Goker M."/>
            <person name="Bristow J."/>
            <person name="Eisen J.A."/>
            <person name="Markowitz V."/>
            <person name="Hugenholtz P."/>
            <person name="Kyrpides N.C."/>
            <person name="Klenk H.P."/>
            <person name="Woyke T."/>
        </authorList>
    </citation>
    <scope>NUCLEOTIDE SEQUENCE [LARGE SCALE GENOMIC DNA]</scope>
    <source>
        <strain evidence="2">ATCC 27775 / DSM 1100 / LMG 10767 / O</strain>
    </source>
</reference>
<dbReference type="EMBL" id="CP002691">
    <property type="protein sequence ID" value="AEE53072.1"/>
    <property type="molecule type" value="Genomic_DNA"/>
</dbReference>
<dbReference type="AlphaFoldDB" id="F4L612"/>
<dbReference type="STRING" id="760192.Halhy_5246"/>
<protein>
    <submittedName>
        <fullName evidence="1">Uncharacterized protein</fullName>
    </submittedName>
</protein>
<keyword evidence="2" id="KW-1185">Reference proteome</keyword>
<proteinExistence type="predicted"/>
<sequence length="171" mass="19647">MESNVDFQSELTKNRLTAVCDTCKVALKDYTKVTAMIVTHQGKDGVIRSYAHTFCDLDENGKKAQDYINFSSSNDSKPITERQSQSHNYAEECQTLKSYFDSNLGNPLVHHEQVFLISADYSLDLGYYFAVPFNDKMLGQLLIFFFARNILEKEEMSRNLSKVIEKINELF</sequence>
<dbReference type="RefSeq" id="WP_013767607.1">
    <property type="nucleotide sequence ID" value="NC_015510.1"/>
</dbReference>
<organism evidence="1 2">
    <name type="scientific">Haliscomenobacter hydrossis (strain ATCC 27775 / DSM 1100 / LMG 10767 / O)</name>
    <dbReference type="NCBI Taxonomy" id="760192"/>
    <lineage>
        <taxon>Bacteria</taxon>
        <taxon>Pseudomonadati</taxon>
        <taxon>Bacteroidota</taxon>
        <taxon>Saprospiria</taxon>
        <taxon>Saprospirales</taxon>
        <taxon>Haliscomenobacteraceae</taxon>
        <taxon>Haliscomenobacter</taxon>
    </lineage>
</organism>
<reference key="2">
    <citation type="submission" date="2011-04" db="EMBL/GenBank/DDBJ databases">
        <title>Complete sequence of chromosome of Haliscomenobacter hydrossis DSM 1100.</title>
        <authorList>
            <consortium name="US DOE Joint Genome Institute (JGI-PGF)"/>
            <person name="Lucas S."/>
            <person name="Han J."/>
            <person name="Lapidus A."/>
            <person name="Bruce D."/>
            <person name="Goodwin L."/>
            <person name="Pitluck S."/>
            <person name="Peters L."/>
            <person name="Kyrpides N."/>
            <person name="Mavromatis K."/>
            <person name="Ivanova N."/>
            <person name="Ovchinnikova G."/>
            <person name="Pagani I."/>
            <person name="Daligault H."/>
            <person name="Detter J.C."/>
            <person name="Han C."/>
            <person name="Land M."/>
            <person name="Hauser L."/>
            <person name="Markowitz V."/>
            <person name="Cheng J.-F."/>
            <person name="Hugenholtz P."/>
            <person name="Woyke T."/>
            <person name="Wu D."/>
            <person name="Verbarg S."/>
            <person name="Frueling A."/>
            <person name="Brambilla E."/>
            <person name="Klenk H.-P."/>
            <person name="Eisen J.A."/>
        </authorList>
    </citation>
    <scope>NUCLEOTIDE SEQUENCE</scope>
    <source>
        <strain>DSM 1100</strain>
    </source>
</reference>
<accession>F4L612</accession>
<dbReference type="KEGG" id="hhy:Halhy_5246"/>